<reference evidence="2 3" key="1">
    <citation type="submission" date="2017-07" db="EMBL/GenBank/DDBJ databases">
        <title>Amycolatopsis antarcticus sp. nov., isolated from the surface of an Antarcticus brown macroalga.</title>
        <authorList>
            <person name="Wang J."/>
            <person name="Leiva S."/>
            <person name="Huang J."/>
            <person name="Huang Y."/>
        </authorList>
    </citation>
    <scope>NUCLEOTIDE SEQUENCE [LARGE SCALE GENOMIC DNA]</scope>
    <source>
        <strain evidence="2 3">AU-G6</strain>
    </source>
</reference>
<protein>
    <submittedName>
        <fullName evidence="2">Transcription factor WhiB</fullName>
    </submittedName>
</protein>
<evidence type="ECO:0000313" key="2">
    <source>
        <dbReference type="EMBL" id="OZM71709.1"/>
    </source>
</evidence>
<dbReference type="InterPro" id="IPR034768">
    <property type="entry name" value="4FE4S_WBL"/>
</dbReference>
<proteinExistence type="predicted"/>
<accession>A0A263D0G4</accession>
<comment type="caution">
    <text evidence="2">The sequence shown here is derived from an EMBL/GenBank/DDBJ whole genome shotgun (WGS) entry which is preliminary data.</text>
</comment>
<sequence length="116" mass="13088">MNQDDYDEIAASLDRFVDVPDDVLCKVVTRDGLCVWAFDRDELPELPGEDAPDRELAAEMCAGCPVTDECLELELRVAGPLTVGVWGGLPDTDRREVYQVWKWRHINRGVWAGEQP</sequence>
<gene>
    <name evidence="2" type="ORF">CFN78_18925</name>
</gene>
<organism evidence="2 3">
    <name type="scientific">Amycolatopsis antarctica</name>
    <dbReference type="NCBI Taxonomy" id="1854586"/>
    <lineage>
        <taxon>Bacteria</taxon>
        <taxon>Bacillati</taxon>
        <taxon>Actinomycetota</taxon>
        <taxon>Actinomycetes</taxon>
        <taxon>Pseudonocardiales</taxon>
        <taxon>Pseudonocardiaceae</taxon>
        <taxon>Amycolatopsis</taxon>
    </lineage>
</organism>
<dbReference type="OrthoDB" id="3689751at2"/>
<dbReference type="Pfam" id="PF02467">
    <property type="entry name" value="Whib"/>
    <property type="match status" value="1"/>
</dbReference>
<dbReference type="InParanoid" id="A0A263D0G4"/>
<keyword evidence="3" id="KW-1185">Reference proteome</keyword>
<dbReference type="EMBL" id="NKYE01000012">
    <property type="protein sequence ID" value="OZM71709.1"/>
    <property type="molecule type" value="Genomic_DNA"/>
</dbReference>
<dbReference type="Proteomes" id="UP000242444">
    <property type="component" value="Unassembled WGS sequence"/>
</dbReference>
<evidence type="ECO:0000259" key="1">
    <source>
        <dbReference type="PROSITE" id="PS51674"/>
    </source>
</evidence>
<feature type="domain" description="4Fe-4S Wbl-type" evidence="1">
    <location>
        <begin position="33"/>
        <end position="96"/>
    </location>
</feature>
<evidence type="ECO:0000313" key="3">
    <source>
        <dbReference type="Proteomes" id="UP000242444"/>
    </source>
</evidence>
<dbReference type="PROSITE" id="PS51674">
    <property type="entry name" value="4FE4S_WBL"/>
    <property type="match status" value="1"/>
</dbReference>
<name>A0A263D0G4_9PSEU</name>
<dbReference type="AlphaFoldDB" id="A0A263D0G4"/>